<dbReference type="SUPFAM" id="SSF56112">
    <property type="entry name" value="Protein kinase-like (PK-like)"/>
    <property type="match status" value="1"/>
</dbReference>
<dbReference type="AlphaFoldDB" id="A0A8C0TS97"/>
<evidence type="ECO:0000256" key="25">
    <source>
        <dbReference type="ARBA" id="ARBA00080874"/>
    </source>
</evidence>
<dbReference type="FunFam" id="1.10.510.10:FF:000494">
    <property type="entry name" value="mitotic checkpoint serine/threonine-protein kinase BUB1 beta"/>
    <property type="match status" value="1"/>
</dbReference>
<gene>
    <name evidence="31" type="primary">BUB1B</name>
</gene>
<keyword evidence="16" id="KW-0067">ATP-binding</keyword>
<evidence type="ECO:0000256" key="16">
    <source>
        <dbReference type="ARBA" id="ARBA00022840"/>
    </source>
</evidence>
<comment type="catalytic activity">
    <reaction evidence="22">
        <text>L-threonyl-[protein] + ATP = O-phospho-L-threonyl-[protein] + ADP + H(+)</text>
        <dbReference type="Rhea" id="RHEA:46608"/>
        <dbReference type="Rhea" id="RHEA-COMP:11060"/>
        <dbReference type="Rhea" id="RHEA-COMP:11605"/>
        <dbReference type="ChEBI" id="CHEBI:15378"/>
        <dbReference type="ChEBI" id="CHEBI:30013"/>
        <dbReference type="ChEBI" id="CHEBI:30616"/>
        <dbReference type="ChEBI" id="CHEBI:61977"/>
        <dbReference type="ChEBI" id="CHEBI:456216"/>
        <dbReference type="EC" id="2.7.11.1"/>
    </reaction>
</comment>
<evidence type="ECO:0000256" key="3">
    <source>
        <dbReference type="ARBA" id="ARBA00004629"/>
    </source>
</evidence>
<dbReference type="Pfam" id="PF08311">
    <property type="entry name" value="Mad3_BUB1_I"/>
    <property type="match status" value="1"/>
</dbReference>
<keyword evidence="7" id="KW-0723">Serine/threonine-protein kinase</keyword>
<feature type="region of interest" description="Disordered" evidence="28">
    <location>
        <begin position="1"/>
        <end position="26"/>
    </location>
</feature>
<keyword evidence="5" id="KW-0158">Chromosome</keyword>
<evidence type="ECO:0000256" key="19">
    <source>
        <dbReference type="ARBA" id="ARBA00023242"/>
    </source>
</evidence>
<dbReference type="GO" id="GO:0005737">
    <property type="term" value="C:cytoplasm"/>
    <property type="evidence" value="ECO:0007669"/>
    <property type="project" value="UniProtKB-SubCell"/>
</dbReference>
<accession>A0A8C0TS97</accession>
<dbReference type="PANTHER" id="PTHR14030:SF25">
    <property type="entry name" value="MITOTIC CHECKPOINT SERINE_THREONINE-PROTEIN KINASE BUB1 BETA"/>
    <property type="match status" value="1"/>
</dbReference>
<keyword evidence="13" id="KW-0498">Mitosis</keyword>
<dbReference type="SMART" id="SM00777">
    <property type="entry name" value="Mad3_BUB1_I"/>
    <property type="match status" value="1"/>
</dbReference>
<evidence type="ECO:0000256" key="18">
    <source>
        <dbReference type="ARBA" id="ARBA00022990"/>
    </source>
</evidence>
<keyword evidence="10" id="KW-0808">Transferase</keyword>
<dbReference type="Proteomes" id="UP000694429">
    <property type="component" value="Chromosome 30"/>
</dbReference>
<evidence type="ECO:0000256" key="20">
    <source>
        <dbReference type="ARBA" id="ARBA00023306"/>
    </source>
</evidence>
<proteinExistence type="predicted"/>
<dbReference type="FunFam" id="1.25.40.430:FF:000002">
    <property type="entry name" value="mitotic checkpoint serine/threonine-protein kinase BUB1 beta"/>
    <property type="match status" value="1"/>
</dbReference>
<keyword evidence="19" id="KW-0539">Nucleus</keyword>
<dbReference type="Ensembl" id="ENSCAFT00030045215.1">
    <property type="protein sequence ID" value="ENSCAFP00030039475.1"/>
    <property type="gene ID" value="ENSCAFG00030024551.1"/>
</dbReference>
<keyword evidence="9" id="KW-0132">Cell division</keyword>
<dbReference type="GO" id="GO:0004674">
    <property type="term" value="F:protein serine/threonine kinase activity"/>
    <property type="evidence" value="ECO:0007669"/>
    <property type="project" value="UniProtKB-KW"/>
</dbReference>
<evidence type="ECO:0000313" key="31">
    <source>
        <dbReference type="Ensembl" id="ENSCAFP00040041390.1"/>
    </source>
</evidence>
<reference evidence="31" key="1">
    <citation type="submission" date="2018-10" db="EMBL/GenBank/DDBJ databases">
        <title>De novo assembly of a Great Dane genome.</title>
        <authorList>
            <person name="Kidd J.M."/>
            <person name="Pendleton A.L."/>
            <person name="Shen F."/>
            <person name="Emery S."/>
        </authorList>
    </citation>
    <scope>NUCLEOTIDE SEQUENCE [LARGE SCALE GENOMIC DNA]</scope>
    <source>
        <strain evidence="31">Great Dane</strain>
    </source>
</reference>
<keyword evidence="14" id="KW-0418">Kinase</keyword>
<evidence type="ECO:0000256" key="4">
    <source>
        <dbReference type="ARBA" id="ARBA00012513"/>
    </source>
</evidence>
<dbReference type="InterPro" id="IPR011009">
    <property type="entry name" value="Kinase-like_dom_sf"/>
</dbReference>
<evidence type="ECO:0000256" key="12">
    <source>
        <dbReference type="ARBA" id="ARBA00022741"/>
    </source>
</evidence>
<keyword evidence="15" id="KW-0995">Kinetochore</keyword>
<feature type="domain" description="BUB1 N-terminal" evidence="29">
    <location>
        <begin position="157"/>
        <end position="321"/>
    </location>
</feature>
<keyword evidence="27" id="KW-0175">Coiled coil</keyword>
<dbReference type="GO" id="GO:0000940">
    <property type="term" value="C:outer kinetochore"/>
    <property type="evidence" value="ECO:0007669"/>
    <property type="project" value="UniProtKB-ARBA"/>
</dbReference>
<evidence type="ECO:0000256" key="13">
    <source>
        <dbReference type="ARBA" id="ARBA00022776"/>
    </source>
</evidence>
<keyword evidence="8" id="KW-0597">Phosphoprotein</keyword>
<dbReference type="Gene3D" id="1.10.510.10">
    <property type="entry name" value="Transferase(Phosphotransferase) domain 1"/>
    <property type="match status" value="1"/>
</dbReference>
<keyword evidence="18" id="KW-0007">Acetylation</keyword>
<reference evidence="31" key="3">
    <citation type="submission" date="2025-05" db="UniProtKB">
        <authorList>
            <consortium name="Ensembl"/>
        </authorList>
    </citation>
    <scope>IDENTIFICATION</scope>
</reference>
<evidence type="ECO:0000256" key="1">
    <source>
        <dbReference type="ARBA" id="ARBA00004123"/>
    </source>
</evidence>
<evidence type="ECO:0000256" key="7">
    <source>
        <dbReference type="ARBA" id="ARBA00022527"/>
    </source>
</evidence>
<comment type="subcellular location">
    <subcellularLocation>
        <location evidence="3">Chromosome</location>
        <location evidence="3">Centromere</location>
        <location evidence="3">Kinetochore</location>
    </subcellularLocation>
    <subcellularLocation>
        <location evidence="2">Cytoplasm</location>
    </subcellularLocation>
    <subcellularLocation>
        <location evidence="1">Nucleus</location>
    </subcellularLocation>
</comment>
<evidence type="ECO:0000256" key="14">
    <source>
        <dbReference type="ARBA" id="ARBA00022777"/>
    </source>
</evidence>
<dbReference type="EC" id="2.7.11.1" evidence="4"/>
<evidence type="ECO:0000256" key="11">
    <source>
        <dbReference type="ARBA" id="ARBA00022703"/>
    </source>
</evidence>
<dbReference type="Gene3D" id="1.25.40.430">
    <property type="match status" value="1"/>
</dbReference>
<comment type="catalytic activity">
    <reaction evidence="23">
        <text>L-seryl-[protein] + ATP = O-phospho-L-seryl-[protein] + ADP + H(+)</text>
        <dbReference type="Rhea" id="RHEA:17989"/>
        <dbReference type="Rhea" id="RHEA-COMP:9863"/>
        <dbReference type="Rhea" id="RHEA-COMP:11604"/>
        <dbReference type="ChEBI" id="CHEBI:15378"/>
        <dbReference type="ChEBI" id="CHEBI:29999"/>
        <dbReference type="ChEBI" id="CHEBI:30616"/>
        <dbReference type="ChEBI" id="CHEBI:83421"/>
        <dbReference type="ChEBI" id="CHEBI:456216"/>
        <dbReference type="EC" id="2.7.11.1"/>
    </reaction>
</comment>
<dbReference type="PROSITE" id="PS51489">
    <property type="entry name" value="BUB1_N"/>
    <property type="match status" value="1"/>
</dbReference>
<protein>
    <recommendedName>
        <fullName evidence="24">Mitotic checkpoint serine/threonine-protein kinase BUB1 beta</fullName>
        <ecNumber evidence="4">2.7.11.1</ecNumber>
    </recommendedName>
    <alternativeName>
        <fullName evidence="25">MAD3/BUB1-related protein kinase</fullName>
    </alternativeName>
    <alternativeName>
        <fullName evidence="26">Mitotic checkpoint kinase MAD3L</fullName>
    </alternativeName>
</protein>
<evidence type="ECO:0000256" key="9">
    <source>
        <dbReference type="ARBA" id="ARBA00022618"/>
    </source>
</evidence>
<dbReference type="GO" id="GO:0006915">
    <property type="term" value="P:apoptotic process"/>
    <property type="evidence" value="ECO:0007669"/>
    <property type="project" value="UniProtKB-KW"/>
</dbReference>
<evidence type="ECO:0000256" key="6">
    <source>
        <dbReference type="ARBA" id="ARBA00022490"/>
    </source>
</evidence>
<dbReference type="Ensembl" id="ENSCAFT00040047413.1">
    <property type="protein sequence ID" value="ENSCAFP00040041390.1"/>
    <property type="gene ID" value="ENSCAFG00040025404.1"/>
</dbReference>
<dbReference type="GO" id="GO:0005524">
    <property type="term" value="F:ATP binding"/>
    <property type="evidence" value="ECO:0007669"/>
    <property type="project" value="UniProtKB-KW"/>
</dbReference>
<evidence type="ECO:0000256" key="27">
    <source>
        <dbReference type="SAM" id="Coils"/>
    </source>
</evidence>
<keyword evidence="21" id="KW-0137">Centromere</keyword>
<evidence type="ECO:0000259" key="29">
    <source>
        <dbReference type="PROSITE" id="PS51489"/>
    </source>
</evidence>
<dbReference type="PANTHER" id="PTHR14030">
    <property type="entry name" value="MITOTIC CHECKPOINT SERINE/THREONINE-PROTEIN KINASE BUB1"/>
    <property type="match status" value="1"/>
</dbReference>
<dbReference type="OrthoDB" id="248495at2759"/>
<evidence type="ECO:0000256" key="24">
    <source>
        <dbReference type="ARBA" id="ARBA00074450"/>
    </source>
</evidence>
<feature type="region of interest" description="Disordered" evidence="28">
    <location>
        <begin position="306"/>
        <end position="362"/>
    </location>
</feature>
<name>A0A8C0TS97_CANLF</name>
<keyword evidence="6" id="KW-0963">Cytoplasm</keyword>
<dbReference type="GO" id="GO:0005634">
    <property type="term" value="C:nucleus"/>
    <property type="evidence" value="ECO:0007669"/>
    <property type="project" value="UniProtKB-SubCell"/>
</dbReference>
<evidence type="ECO:0000256" key="21">
    <source>
        <dbReference type="ARBA" id="ARBA00023328"/>
    </source>
</evidence>
<dbReference type="InterPro" id="IPR015661">
    <property type="entry name" value="Bub1/Mad3"/>
</dbReference>
<evidence type="ECO:0000256" key="2">
    <source>
        <dbReference type="ARBA" id="ARBA00004496"/>
    </source>
</evidence>
<organism evidence="31 32">
    <name type="scientific">Canis lupus familiaris</name>
    <name type="common">Dog</name>
    <name type="synonym">Canis familiaris</name>
    <dbReference type="NCBI Taxonomy" id="9615"/>
    <lineage>
        <taxon>Eukaryota</taxon>
        <taxon>Metazoa</taxon>
        <taxon>Chordata</taxon>
        <taxon>Craniata</taxon>
        <taxon>Vertebrata</taxon>
        <taxon>Euteleostomi</taxon>
        <taxon>Mammalia</taxon>
        <taxon>Eutheria</taxon>
        <taxon>Laurasiatheria</taxon>
        <taxon>Carnivora</taxon>
        <taxon>Caniformia</taxon>
        <taxon>Canidae</taxon>
        <taxon>Canis</taxon>
    </lineage>
</organism>
<evidence type="ECO:0000256" key="5">
    <source>
        <dbReference type="ARBA" id="ARBA00022454"/>
    </source>
</evidence>
<evidence type="ECO:0000256" key="15">
    <source>
        <dbReference type="ARBA" id="ARBA00022838"/>
    </source>
</evidence>
<feature type="compositionally biased region" description="Polar residues" evidence="28">
    <location>
        <begin position="346"/>
        <end position="362"/>
    </location>
</feature>
<evidence type="ECO:0000313" key="30">
    <source>
        <dbReference type="Ensembl" id="ENSCAFP00030039475.1"/>
    </source>
</evidence>
<evidence type="ECO:0000313" key="32">
    <source>
        <dbReference type="Proteomes" id="UP000694542"/>
    </source>
</evidence>
<reference evidence="30" key="2">
    <citation type="submission" date="2019-03" db="EMBL/GenBank/DDBJ databases">
        <authorList>
            <person name="Warren W.C."/>
            <person name="Johnson G.S."/>
        </authorList>
    </citation>
    <scope>NUCLEOTIDE SEQUENCE [LARGE SCALE GENOMIC DNA]</scope>
    <source>
        <strain evidence="30">Basenji</strain>
    </source>
</reference>
<dbReference type="Proteomes" id="UP000694542">
    <property type="component" value="Chromosome 30"/>
</dbReference>
<feature type="coiled-coil region" evidence="27">
    <location>
        <begin position="527"/>
        <end position="557"/>
    </location>
</feature>
<evidence type="ECO:0000256" key="28">
    <source>
        <dbReference type="SAM" id="MobiDB-lite"/>
    </source>
</evidence>
<feature type="compositionally biased region" description="Basic and acidic residues" evidence="28">
    <location>
        <begin position="7"/>
        <end position="26"/>
    </location>
</feature>
<evidence type="ECO:0000256" key="23">
    <source>
        <dbReference type="ARBA" id="ARBA00048679"/>
    </source>
</evidence>
<keyword evidence="20" id="KW-0131">Cell cycle</keyword>
<keyword evidence="12" id="KW-0547">Nucleotide-binding</keyword>
<evidence type="ECO:0000256" key="22">
    <source>
        <dbReference type="ARBA" id="ARBA00047899"/>
    </source>
</evidence>
<evidence type="ECO:0000256" key="8">
    <source>
        <dbReference type="ARBA" id="ARBA00022553"/>
    </source>
</evidence>
<dbReference type="InterPro" id="IPR013212">
    <property type="entry name" value="Mad3/Bub1_I"/>
</dbReference>
<dbReference type="GO" id="GO:0051301">
    <property type="term" value="P:cell division"/>
    <property type="evidence" value="ECO:0007669"/>
    <property type="project" value="UniProtKB-KW"/>
</dbReference>
<evidence type="ECO:0000256" key="17">
    <source>
        <dbReference type="ARBA" id="ARBA00022843"/>
    </source>
</evidence>
<evidence type="ECO:0000256" key="26">
    <source>
        <dbReference type="ARBA" id="ARBA00083762"/>
    </source>
</evidence>
<keyword evidence="11" id="KW-0053">Apoptosis</keyword>
<keyword evidence="17" id="KW-0832">Ubl conjugation</keyword>
<dbReference type="GO" id="GO:0007094">
    <property type="term" value="P:mitotic spindle assembly checkpoint signaling"/>
    <property type="evidence" value="ECO:0007669"/>
    <property type="project" value="InterPro"/>
</dbReference>
<evidence type="ECO:0000256" key="10">
    <source>
        <dbReference type="ARBA" id="ARBA00022679"/>
    </source>
</evidence>
<sequence>MPWGGVERARESERERERREYKGAEGRVHVRRAGPLNLKLGGLEVAGLPRSQGQTFVSLVASLSLRAGSRRKLRRSAALKKGLRQDEGSNRECRMAAMKKEGDALSGAMLLEGDEWELSKENVQPLRQGRIMSTLQGALAQQESASNTTLQQQKRAFESEIRFYTGNDPLDVWDRYINWTEQNYPQGGKESNMSTLLERAVEALQGEKRYYNDPRFLSLWLKLGHLCNEPLDMYSYLHSQGIGVSLAQFYISWAEEYEARENFKKADKIFQEGIQQKAEPLERLQSQHRQFQARVSRQTVLALEKEEEEEVSGPSVPQRSTLAELKSKGKKTARAPISRVGGALKASNQNRRLQNPVPQQMQSNSRITIFDENADEASGAELFKPTVQPWIAPPVSRAKENELQAGPWNTGRPLEYRPHGGTASVTTVPSLLPSFTPYVEETAQQPVMTPCKIEPSINHILSTRKPGKEEGDLLQRVQSHQQESQEKKEKMMYCKEKIYAGVGEFSFEEIRAEVFRKKLKARREAELLTSAEKRAEMQKQIEEMEKKLKEIQTTQRERMGDKQEEKMPTKETAELQIASESQEIPGMALSGSVFPVNSCARETSLAENIWQEQPHSKGPSVPFYIFDEFLLSEKENTSPPAAPPQVLAQRRPFAILKTSESINSNEDVSPDVCDEFTGIEPLSEDAIITGFRNVTICPNPEDTCDFARAARFVSTPFHEIMSLKDLPSDPERLLQEEDLDVKISEDQQTAYGTIYNPALSIKKLSPIIEDSREATHSSGFSGSSASVTSSSSIKCLQIPEKLELTNETSADNPTQSPWCPQYRRQLLNSLLELRASAEFFIEDKPMPNLEIEKEIELSNEDYCIKQYLICEDYKLFWVTPRNSAELTIIKVSSEPVPWDFYINFKLKERLKEEYDHLCSCYQYQDGCIVWHQYINCFTLQDLLQHGELITHEIIVLVIYNLLTIVEKLHRAEIVHGDLSPRSLILRNGIYDLYDYNKNDQALKIVDFSYSVDLRAQLDVFILSGFRTVQILEGQKILANCSSPYQVDLFGIADLAHLLLFKEHLQVFWDGSLWRLSQNLSELKDGELWNKLFVRILNASDESTVSVLRELGTAMSGVFDTTFQNHLNKALWKVGKLISPGALLFQQEGQTDLSQIPT</sequence>